<dbReference type="InterPro" id="IPR011009">
    <property type="entry name" value="Kinase-like_dom_sf"/>
</dbReference>
<name>A0A1F7I634_9BACT</name>
<dbReference type="PANTHER" id="PTHR21064:SF6">
    <property type="entry name" value="AMINOGLYCOSIDE PHOSPHOTRANSFERASE DOMAIN-CONTAINING PROTEIN"/>
    <property type="match status" value="1"/>
</dbReference>
<dbReference type="SUPFAM" id="SSF56112">
    <property type="entry name" value="Protein kinase-like (PK-like)"/>
    <property type="match status" value="1"/>
</dbReference>
<dbReference type="InterPro" id="IPR050249">
    <property type="entry name" value="Pseudomonas-type_ThrB"/>
</dbReference>
<evidence type="ECO:0000313" key="4">
    <source>
        <dbReference type="Proteomes" id="UP000178076"/>
    </source>
</evidence>
<gene>
    <name evidence="3" type="ORF">A3F32_03020</name>
</gene>
<dbReference type="Pfam" id="PF01636">
    <property type="entry name" value="APH"/>
    <property type="match status" value="1"/>
</dbReference>
<dbReference type="GO" id="GO:0005524">
    <property type="term" value="F:ATP binding"/>
    <property type="evidence" value="ECO:0007669"/>
    <property type="project" value="InterPro"/>
</dbReference>
<feature type="domain" description="Protein kinase" evidence="2">
    <location>
        <begin position="9"/>
        <end position="304"/>
    </location>
</feature>
<dbReference type="AlphaFoldDB" id="A0A1F7I634"/>
<dbReference type="InterPro" id="IPR000719">
    <property type="entry name" value="Prot_kinase_dom"/>
</dbReference>
<evidence type="ECO:0000313" key="3">
    <source>
        <dbReference type="EMBL" id="OGK38826.1"/>
    </source>
</evidence>
<dbReference type="Proteomes" id="UP000178076">
    <property type="component" value="Unassembled WGS sequence"/>
</dbReference>
<dbReference type="PANTHER" id="PTHR21064">
    <property type="entry name" value="AMINOGLYCOSIDE PHOSPHOTRANSFERASE DOMAIN-CONTAINING PROTEIN-RELATED"/>
    <property type="match status" value="1"/>
</dbReference>
<comment type="similarity">
    <text evidence="1">Belongs to the pseudomonas-type ThrB family.</text>
</comment>
<dbReference type="Gene3D" id="3.30.200.20">
    <property type="entry name" value="Phosphorylase Kinase, domain 1"/>
    <property type="match status" value="1"/>
</dbReference>
<dbReference type="EMBL" id="MGAD01000007">
    <property type="protein sequence ID" value="OGK38826.1"/>
    <property type="molecule type" value="Genomic_DNA"/>
</dbReference>
<dbReference type="PROSITE" id="PS50011">
    <property type="entry name" value="PROTEIN_KINASE_DOM"/>
    <property type="match status" value="1"/>
</dbReference>
<organism evidence="3 4">
    <name type="scientific">Candidatus Roizmanbacteria bacterium RIFCSPHIGHO2_12_FULL_42_10</name>
    <dbReference type="NCBI Taxonomy" id="1802053"/>
    <lineage>
        <taxon>Bacteria</taxon>
        <taxon>Candidatus Roizmaniibacteriota</taxon>
    </lineage>
</organism>
<dbReference type="Gene3D" id="3.90.1200.10">
    <property type="match status" value="1"/>
</dbReference>
<evidence type="ECO:0000256" key="1">
    <source>
        <dbReference type="ARBA" id="ARBA00038240"/>
    </source>
</evidence>
<proteinExistence type="inferred from homology"/>
<comment type="caution">
    <text evidence="3">The sequence shown here is derived from an EMBL/GenBank/DDBJ whole genome shotgun (WGS) entry which is preliminary data.</text>
</comment>
<evidence type="ECO:0000259" key="2">
    <source>
        <dbReference type="PROSITE" id="PS50011"/>
    </source>
</evidence>
<protein>
    <recommendedName>
        <fullName evidence="2">Protein kinase domain-containing protein</fullName>
    </recommendedName>
</protein>
<dbReference type="GO" id="GO:0004672">
    <property type="term" value="F:protein kinase activity"/>
    <property type="evidence" value="ECO:0007669"/>
    <property type="project" value="InterPro"/>
</dbReference>
<reference evidence="3 4" key="1">
    <citation type="journal article" date="2016" name="Nat. Commun.">
        <title>Thousands of microbial genomes shed light on interconnected biogeochemical processes in an aquifer system.</title>
        <authorList>
            <person name="Anantharaman K."/>
            <person name="Brown C.T."/>
            <person name="Hug L.A."/>
            <person name="Sharon I."/>
            <person name="Castelle C.J."/>
            <person name="Probst A.J."/>
            <person name="Thomas B.C."/>
            <person name="Singh A."/>
            <person name="Wilkins M.J."/>
            <person name="Karaoz U."/>
            <person name="Brodie E.L."/>
            <person name="Williams K.H."/>
            <person name="Hubbard S.S."/>
            <person name="Banfield J.F."/>
        </authorList>
    </citation>
    <scope>NUCLEOTIDE SEQUENCE [LARGE SCALE GENOMIC DNA]</scope>
</reference>
<dbReference type="GO" id="GO:0019202">
    <property type="term" value="F:amino acid kinase activity"/>
    <property type="evidence" value="ECO:0007669"/>
    <property type="project" value="TreeGrafter"/>
</dbReference>
<accession>A0A1F7I634</accession>
<dbReference type="InterPro" id="IPR002575">
    <property type="entry name" value="Aminoglycoside_PTrfase"/>
</dbReference>
<sequence length="304" mass="34984">MDVDIMNIVKQYYGLETAEVGLIRESSDNVLYKIGMGARSYVLRLAKRTKKDTIVFEAQLIHRLISIHIPTPEWIPTLKDESFATLPDGRIGVLMPYIDGIPVEGDNIGEYARQAGELLASIHNATHKLKLEALQTRTIFSELERAIAQQDIYIRSFGDGKEFIEYVTHYMGAGKERTHDDYIIHNDFRPHNLLQTQEKDLFAIDFDWACYGPAAKDLAHAVVEWSMLDGQNEPNLHTQKMFLEGYHHVLHSPVSNDFTFWAAFSCLSDTVTYISDKVDRKEELPDRVRSYMYKKFTYYHGLQA</sequence>